<dbReference type="RefSeq" id="WP_213943301.1">
    <property type="nucleotide sequence ID" value="NZ_JAHCMY010000001.1"/>
</dbReference>
<name>A0AAP2G0I2_9BACT</name>
<accession>A0AAP2G0I2</accession>
<proteinExistence type="predicted"/>
<evidence type="ECO:0000313" key="2">
    <source>
        <dbReference type="Proteomes" id="UP001319104"/>
    </source>
</evidence>
<dbReference type="EMBL" id="JAHCMY010000001">
    <property type="protein sequence ID" value="MBS9522397.1"/>
    <property type="molecule type" value="Genomic_DNA"/>
</dbReference>
<dbReference type="AlphaFoldDB" id="A0AAP2G0I2"/>
<organism evidence="1 2">
    <name type="scientific">Litoribacter ruber</name>
    <dbReference type="NCBI Taxonomy" id="702568"/>
    <lineage>
        <taxon>Bacteria</taxon>
        <taxon>Pseudomonadati</taxon>
        <taxon>Bacteroidota</taxon>
        <taxon>Cytophagia</taxon>
        <taxon>Cytophagales</taxon>
        <taxon>Cyclobacteriaceae</taxon>
        <taxon>Litoribacter</taxon>
    </lineage>
</organism>
<gene>
    <name evidence="1" type="ORF">KI659_00060</name>
</gene>
<comment type="caution">
    <text evidence="1">The sequence shown here is derived from an EMBL/GenBank/DDBJ whole genome shotgun (WGS) entry which is preliminary data.</text>
</comment>
<sequence>MENVSKSEYLSALDIVERYHKQLHAQIDFLSCHKTPIEDWFANLPEEPSGRLKNILLHNPPFEYLEDITKFQFLRQRNAGEVTWTEFEKLKNLSRKE</sequence>
<evidence type="ECO:0000313" key="1">
    <source>
        <dbReference type="EMBL" id="MBS9522397.1"/>
    </source>
</evidence>
<keyword evidence="2" id="KW-1185">Reference proteome</keyword>
<protein>
    <submittedName>
        <fullName evidence="1">Uncharacterized protein</fullName>
    </submittedName>
</protein>
<reference evidence="1 2" key="1">
    <citation type="submission" date="2021-05" db="EMBL/GenBank/DDBJ databases">
        <authorList>
            <person name="Zhang Z.D."/>
            <person name="Osman G."/>
        </authorList>
    </citation>
    <scope>NUCLEOTIDE SEQUENCE [LARGE SCALE GENOMIC DNA]</scope>
    <source>
        <strain evidence="1 2">KCTC 32217</strain>
    </source>
</reference>
<dbReference type="Proteomes" id="UP001319104">
    <property type="component" value="Unassembled WGS sequence"/>
</dbReference>